<dbReference type="GO" id="GO:0032787">
    <property type="term" value="P:monocarboxylic acid metabolic process"/>
    <property type="evidence" value="ECO:0007669"/>
    <property type="project" value="UniProtKB-ARBA"/>
</dbReference>
<sequence length="341" mass="35940">MIDRMRFPRTAIVTGSESGIGRATAVALAAAGCDVGVTYHYSEGGGQATAEEVRSHGRKAEVRALDLTDLPAAADVVDVLADALGGVDVLVNNAGVGVSAPLVDMEFHAWRKVLAVDLDGAFLCLQRAARRMIDAGRGGRIVNITSVHEHQPKVGSAPYCAAKGGLGLLTKVAALELAEHGITVNAVAPGDIATRMSGKEDEDPHAVERPGVPLRRPGDVREIASVVAFLCSAQAAYVTGASWIVDGGMTQMGPTAGRGARVRRLAPPLSRKDSLQARGERMTTAAGSAPDPDHGHAPHCRWRWSHATAACWMCWCQLSSCAVMVMDWLPGPRCHSTSMTW</sequence>
<dbReference type="GO" id="GO:0016491">
    <property type="term" value="F:oxidoreductase activity"/>
    <property type="evidence" value="ECO:0007669"/>
    <property type="project" value="UniProtKB-KW"/>
</dbReference>
<dbReference type="InterPro" id="IPR036291">
    <property type="entry name" value="NAD(P)-bd_dom_sf"/>
</dbReference>
<evidence type="ECO:0000256" key="3">
    <source>
        <dbReference type="SAM" id="MobiDB-lite"/>
    </source>
</evidence>
<name>A0A543CX34_9PSEU</name>
<dbReference type="PROSITE" id="PS00061">
    <property type="entry name" value="ADH_SHORT"/>
    <property type="match status" value="1"/>
</dbReference>
<dbReference type="Proteomes" id="UP000315677">
    <property type="component" value="Unassembled WGS sequence"/>
</dbReference>
<dbReference type="PANTHER" id="PTHR42879:SF2">
    <property type="entry name" value="3-OXOACYL-[ACYL-CARRIER-PROTEIN] REDUCTASE FABG"/>
    <property type="match status" value="1"/>
</dbReference>
<dbReference type="PANTHER" id="PTHR42879">
    <property type="entry name" value="3-OXOACYL-(ACYL-CARRIER-PROTEIN) REDUCTASE"/>
    <property type="match status" value="1"/>
</dbReference>
<accession>A0A543CX34</accession>
<feature type="compositionally biased region" description="Basic and acidic residues" evidence="3">
    <location>
        <begin position="270"/>
        <end position="281"/>
    </location>
</feature>
<dbReference type="InterPro" id="IPR050259">
    <property type="entry name" value="SDR"/>
</dbReference>
<dbReference type="NCBIfam" id="NF009384">
    <property type="entry name" value="PRK12743.1"/>
    <property type="match status" value="1"/>
</dbReference>
<dbReference type="InterPro" id="IPR020904">
    <property type="entry name" value="Sc_DH/Rdtase_CS"/>
</dbReference>
<dbReference type="RefSeq" id="WP_211367241.1">
    <property type="nucleotide sequence ID" value="NZ_VFPA01000009.1"/>
</dbReference>
<comment type="caution">
    <text evidence="4">The sequence shown here is derived from an EMBL/GenBank/DDBJ whole genome shotgun (WGS) entry which is preliminary data.</text>
</comment>
<evidence type="ECO:0000256" key="2">
    <source>
        <dbReference type="ARBA" id="ARBA00023002"/>
    </source>
</evidence>
<evidence type="ECO:0000256" key="1">
    <source>
        <dbReference type="ARBA" id="ARBA00006484"/>
    </source>
</evidence>
<reference evidence="4 5" key="1">
    <citation type="submission" date="2019-06" db="EMBL/GenBank/DDBJ databases">
        <title>Sequencing the genomes of 1000 actinobacteria strains.</title>
        <authorList>
            <person name="Klenk H.-P."/>
        </authorList>
    </citation>
    <scope>NUCLEOTIDE SEQUENCE [LARGE SCALE GENOMIC DNA]</scope>
    <source>
        <strain evidence="4 5">DSM 45301</strain>
    </source>
</reference>
<dbReference type="Pfam" id="PF13561">
    <property type="entry name" value="adh_short_C2"/>
    <property type="match status" value="1"/>
</dbReference>
<dbReference type="PROSITE" id="PS51257">
    <property type="entry name" value="PROKAR_LIPOPROTEIN"/>
    <property type="match status" value="1"/>
</dbReference>
<evidence type="ECO:0000313" key="4">
    <source>
        <dbReference type="EMBL" id="TQM01621.1"/>
    </source>
</evidence>
<proteinExistence type="inferred from homology"/>
<keyword evidence="5" id="KW-1185">Reference proteome</keyword>
<comment type="similarity">
    <text evidence="1">Belongs to the short-chain dehydrogenases/reductases (SDR) family.</text>
</comment>
<dbReference type="SUPFAM" id="SSF51735">
    <property type="entry name" value="NAD(P)-binding Rossmann-fold domains"/>
    <property type="match status" value="1"/>
</dbReference>
<dbReference type="FunFam" id="3.40.50.720:FF:000084">
    <property type="entry name" value="Short-chain dehydrogenase reductase"/>
    <property type="match status" value="1"/>
</dbReference>
<dbReference type="PRINTS" id="PR00081">
    <property type="entry name" value="GDHRDH"/>
</dbReference>
<protein>
    <recommendedName>
        <fullName evidence="6">NAD(P)-dependent dehydrogenase (Short-subunit alcohol dehydrogenase family)</fullName>
    </recommendedName>
</protein>
<gene>
    <name evidence="4" type="ORF">FB558_8514</name>
</gene>
<evidence type="ECO:0000313" key="5">
    <source>
        <dbReference type="Proteomes" id="UP000315677"/>
    </source>
</evidence>
<dbReference type="EMBL" id="VFPA01000009">
    <property type="protein sequence ID" value="TQM01621.1"/>
    <property type="molecule type" value="Genomic_DNA"/>
</dbReference>
<dbReference type="PRINTS" id="PR00080">
    <property type="entry name" value="SDRFAMILY"/>
</dbReference>
<dbReference type="InterPro" id="IPR002347">
    <property type="entry name" value="SDR_fam"/>
</dbReference>
<organism evidence="4 5">
    <name type="scientific">Pseudonocardia kunmingensis</name>
    <dbReference type="NCBI Taxonomy" id="630975"/>
    <lineage>
        <taxon>Bacteria</taxon>
        <taxon>Bacillati</taxon>
        <taxon>Actinomycetota</taxon>
        <taxon>Actinomycetes</taxon>
        <taxon>Pseudonocardiales</taxon>
        <taxon>Pseudonocardiaceae</taxon>
        <taxon>Pseudonocardia</taxon>
    </lineage>
</organism>
<dbReference type="Gene3D" id="3.40.50.720">
    <property type="entry name" value="NAD(P)-binding Rossmann-like Domain"/>
    <property type="match status" value="1"/>
</dbReference>
<keyword evidence="2" id="KW-0560">Oxidoreductase</keyword>
<dbReference type="AlphaFoldDB" id="A0A543CX34"/>
<feature type="region of interest" description="Disordered" evidence="3">
    <location>
        <begin position="255"/>
        <end position="298"/>
    </location>
</feature>
<evidence type="ECO:0008006" key="6">
    <source>
        <dbReference type="Google" id="ProtNLM"/>
    </source>
</evidence>